<evidence type="ECO:0000256" key="2">
    <source>
        <dbReference type="SAM" id="MobiDB-lite"/>
    </source>
</evidence>
<keyword evidence="4" id="KW-1185">Reference proteome</keyword>
<evidence type="ECO:0000313" key="4">
    <source>
        <dbReference type="Proteomes" id="UP000046395"/>
    </source>
</evidence>
<dbReference type="Gene3D" id="4.10.60.10">
    <property type="entry name" value="Zinc finger, CCHC-type"/>
    <property type="match status" value="1"/>
</dbReference>
<dbReference type="Pfam" id="PF00098">
    <property type="entry name" value="zf-CCHC"/>
    <property type="match status" value="1"/>
</dbReference>
<dbReference type="PANTHER" id="PTHR46888">
    <property type="entry name" value="ZINC KNUCKLE DOMAINCONTAINING PROTEIN-RELATED"/>
    <property type="match status" value="1"/>
</dbReference>
<dbReference type="GO" id="GO:0003676">
    <property type="term" value="F:nucleic acid binding"/>
    <property type="evidence" value="ECO:0007669"/>
    <property type="project" value="InterPro"/>
</dbReference>
<dbReference type="SMART" id="SM00343">
    <property type="entry name" value="ZnF_C2HC"/>
    <property type="match status" value="1"/>
</dbReference>
<organism evidence="4 5">
    <name type="scientific">Trichuris muris</name>
    <name type="common">Mouse whipworm</name>
    <dbReference type="NCBI Taxonomy" id="70415"/>
    <lineage>
        <taxon>Eukaryota</taxon>
        <taxon>Metazoa</taxon>
        <taxon>Ecdysozoa</taxon>
        <taxon>Nematoda</taxon>
        <taxon>Enoplea</taxon>
        <taxon>Dorylaimia</taxon>
        <taxon>Trichinellida</taxon>
        <taxon>Trichuridae</taxon>
        <taxon>Trichuris</taxon>
    </lineage>
</organism>
<evidence type="ECO:0000256" key="1">
    <source>
        <dbReference type="PROSITE-ProRule" id="PRU00047"/>
    </source>
</evidence>
<sequence length="269" mass="29593">MSGAAELPSDDHLPTSYRGHMDGSNEGSLDLRLIPEFDGSPQQSVTEWFQKVELICKLRRVDNLAEVVPLRLTGGAFAVYMEMPDEDKLNAPKVKKALLTSFAMDPFAAYEAFVARRLRAGETPDVFLAELRRLAYLFGGMAESALLCAFVAGLPESVRQLLRAGTRLEDLNLCQVLARARAVLTDERPAYMENACMGGMHGGPKAKVTERRCFACNGFNHIARDCPTRQQKNSPGGTDARRPNPRNRRRNGKSPAVAQKQGNGRGEEA</sequence>
<dbReference type="InterPro" id="IPR001878">
    <property type="entry name" value="Znf_CCHC"/>
</dbReference>
<accession>A0A5S6QP14</accession>
<proteinExistence type="predicted"/>
<dbReference type="PANTHER" id="PTHR46888:SF1">
    <property type="entry name" value="RIBONUCLEASE H"/>
    <property type="match status" value="1"/>
</dbReference>
<evidence type="ECO:0000313" key="5">
    <source>
        <dbReference type="WBParaSite" id="TMUE_2000009091.1"/>
    </source>
</evidence>
<dbReference type="PROSITE" id="PS50158">
    <property type="entry name" value="ZF_CCHC"/>
    <property type="match status" value="1"/>
</dbReference>
<reference evidence="5" key="1">
    <citation type="submission" date="2019-12" db="UniProtKB">
        <authorList>
            <consortium name="WormBaseParasite"/>
        </authorList>
    </citation>
    <scope>IDENTIFICATION</scope>
</reference>
<evidence type="ECO:0000259" key="3">
    <source>
        <dbReference type="PROSITE" id="PS50158"/>
    </source>
</evidence>
<dbReference type="AlphaFoldDB" id="A0A5S6QP14"/>
<dbReference type="SUPFAM" id="SSF57756">
    <property type="entry name" value="Retrovirus zinc finger-like domains"/>
    <property type="match status" value="1"/>
</dbReference>
<dbReference type="InterPro" id="IPR036875">
    <property type="entry name" value="Znf_CCHC_sf"/>
</dbReference>
<feature type="region of interest" description="Disordered" evidence="2">
    <location>
        <begin position="1"/>
        <end position="21"/>
    </location>
</feature>
<dbReference type="Proteomes" id="UP000046395">
    <property type="component" value="Unassembled WGS sequence"/>
</dbReference>
<keyword evidence="1" id="KW-0863">Zinc-finger</keyword>
<dbReference type="GO" id="GO:0008270">
    <property type="term" value="F:zinc ion binding"/>
    <property type="evidence" value="ECO:0007669"/>
    <property type="project" value="UniProtKB-KW"/>
</dbReference>
<dbReference type="WBParaSite" id="TMUE_2000009091.1">
    <property type="protein sequence ID" value="TMUE_2000009091.1"/>
    <property type="gene ID" value="WBGene00295878"/>
</dbReference>
<feature type="region of interest" description="Disordered" evidence="2">
    <location>
        <begin position="225"/>
        <end position="269"/>
    </location>
</feature>
<feature type="domain" description="CCHC-type" evidence="3">
    <location>
        <begin position="211"/>
        <end position="227"/>
    </location>
</feature>
<name>A0A5S6QP14_TRIMR</name>
<feature type="compositionally biased region" description="Basic residues" evidence="2">
    <location>
        <begin position="243"/>
        <end position="252"/>
    </location>
</feature>
<keyword evidence="1" id="KW-0479">Metal-binding</keyword>
<dbReference type="GO" id="GO:0019899">
    <property type="term" value="F:enzyme binding"/>
    <property type="evidence" value="ECO:0007669"/>
    <property type="project" value="UniProtKB-ARBA"/>
</dbReference>
<protein>
    <submittedName>
        <fullName evidence="5">CCHC-type domain-containing protein</fullName>
    </submittedName>
</protein>
<feature type="compositionally biased region" description="Basic and acidic residues" evidence="2">
    <location>
        <begin position="9"/>
        <end position="21"/>
    </location>
</feature>
<keyword evidence="1" id="KW-0862">Zinc</keyword>